<evidence type="ECO:0000313" key="3">
    <source>
        <dbReference type="Proteomes" id="UP000646877"/>
    </source>
</evidence>
<evidence type="ECO:0000313" key="1">
    <source>
        <dbReference type="EMBL" id="NLR21480.1"/>
    </source>
</evidence>
<dbReference type="EC" id="3.1.2.-" evidence="2"/>
<protein>
    <submittedName>
        <fullName evidence="1">Acyl-CoA thioesterase</fullName>
    </submittedName>
    <submittedName>
        <fullName evidence="2">Thioesterase family protein</fullName>
        <ecNumber evidence="2">3.1.2.-</ecNumber>
    </submittedName>
</protein>
<proteinExistence type="predicted"/>
<dbReference type="EMBL" id="WEIA01000004">
    <property type="protein sequence ID" value="NLR21480.1"/>
    <property type="molecule type" value="Genomic_DNA"/>
</dbReference>
<dbReference type="GO" id="GO:0047617">
    <property type="term" value="F:fatty acyl-CoA hydrolase activity"/>
    <property type="evidence" value="ECO:0007669"/>
    <property type="project" value="TreeGrafter"/>
</dbReference>
<dbReference type="InterPro" id="IPR050563">
    <property type="entry name" value="4-hydroxybenzoyl-CoA_TE"/>
</dbReference>
<dbReference type="CDD" id="cd00586">
    <property type="entry name" value="4HBT"/>
    <property type="match status" value="1"/>
</dbReference>
<dbReference type="PANTHER" id="PTHR31793">
    <property type="entry name" value="4-HYDROXYBENZOYL-COA THIOESTERASE FAMILY MEMBER"/>
    <property type="match status" value="1"/>
</dbReference>
<dbReference type="Gene3D" id="3.10.129.10">
    <property type="entry name" value="Hotdog Thioesterase"/>
    <property type="match status" value="1"/>
</dbReference>
<dbReference type="SUPFAM" id="SSF54637">
    <property type="entry name" value="Thioesterase/thiol ester dehydrase-isomerase"/>
    <property type="match status" value="1"/>
</dbReference>
<dbReference type="RefSeq" id="WP_039495564.1">
    <property type="nucleotide sequence ID" value="NZ_CBCSDF010000001.1"/>
</dbReference>
<dbReference type="GeneID" id="98335453"/>
<keyword evidence="2" id="KW-0378">Hydrolase</keyword>
<gene>
    <name evidence="1" type="ORF">F9Y85_09140</name>
    <name evidence="2" type="ORF">R5H13_07820</name>
</gene>
<keyword evidence="4" id="KW-1185">Reference proteome</keyword>
<sequence>MNKHLYKCPVRWSDMDVYGVVNNVSIMRLLEEARVDFIWGISKKNGDAFFDQGSVVVSHSVRYHAPLVHKHEPVNITMWVSDISAATVTIAYTVHDGDRLCTSAETTMAPYCYKKSRPRSLSAAESAFFETYLHQDSGVTL</sequence>
<dbReference type="Pfam" id="PF13279">
    <property type="entry name" value="4HBT_2"/>
    <property type="match status" value="1"/>
</dbReference>
<dbReference type="InterPro" id="IPR029069">
    <property type="entry name" value="HotDog_dom_sf"/>
</dbReference>
<evidence type="ECO:0000313" key="2">
    <source>
        <dbReference type="EMBL" id="WOX30154.1"/>
    </source>
</evidence>
<dbReference type="EMBL" id="CP137578">
    <property type="protein sequence ID" value="WOX30154.1"/>
    <property type="molecule type" value="Genomic_DNA"/>
</dbReference>
<name>A0A8I2H9L6_9GAMM</name>
<evidence type="ECO:0000313" key="4">
    <source>
        <dbReference type="Proteomes" id="UP001304419"/>
    </source>
</evidence>
<dbReference type="AlphaFoldDB" id="A0A8I2H9L6"/>
<reference evidence="2 4" key="2">
    <citation type="submission" date="2023-10" db="EMBL/GenBank/DDBJ databases">
        <title>To unveil natural product biosynthetic capacity in Pseudoalteromonas.</title>
        <authorList>
            <person name="Wang J."/>
        </authorList>
    </citation>
    <scope>NUCLEOTIDE SEQUENCE [LARGE SCALE GENOMIC DNA]</scope>
    <source>
        <strain evidence="2 4">DSM 15914</strain>
    </source>
</reference>
<organism evidence="1 3">
    <name type="scientific">Pseudoalteromonas maricaloris</name>
    <dbReference type="NCBI Taxonomy" id="184924"/>
    <lineage>
        <taxon>Bacteria</taxon>
        <taxon>Pseudomonadati</taxon>
        <taxon>Pseudomonadota</taxon>
        <taxon>Gammaproteobacteria</taxon>
        <taxon>Alteromonadales</taxon>
        <taxon>Pseudoalteromonadaceae</taxon>
        <taxon>Pseudoalteromonas</taxon>
    </lineage>
</organism>
<dbReference type="Proteomes" id="UP000646877">
    <property type="component" value="Unassembled WGS sequence"/>
</dbReference>
<dbReference type="Proteomes" id="UP001304419">
    <property type="component" value="Chromosome 1"/>
</dbReference>
<reference evidence="1" key="1">
    <citation type="submission" date="2019-10" db="EMBL/GenBank/DDBJ databases">
        <authorList>
            <person name="Paulsen S."/>
        </authorList>
    </citation>
    <scope>NUCLEOTIDE SEQUENCE</scope>
    <source>
        <strain evidence="1">LMG 19692</strain>
    </source>
</reference>
<dbReference type="PANTHER" id="PTHR31793:SF24">
    <property type="entry name" value="LONG-CHAIN ACYL-COA THIOESTERASE FADM"/>
    <property type="match status" value="1"/>
</dbReference>
<accession>A0A8I2H9L6</accession>